<comment type="subcellular location">
    <subcellularLocation>
        <location evidence="1">Membrane</location>
        <topology evidence="1">Multi-pass membrane protein</topology>
    </subcellularLocation>
</comment>
<feature type="transmembrane region" description="Helical" evidence="5">
    <location>
        <begin position="130"/>
        <end position="151"/>
    </location>
</feature>
<feature type="domain" description="Yip1" evidence="6">
    <location>
        <begin position="14"/>
        <end position="230"/>
    </location>
</feature>
<evidence type="ECO:0000256" key="4">
    <source>
        <dbReference type="ARBA" id="ARBA00023136"/>
    </source>
</evidence>
<dbReference type="KEGG" id="smaa:IT774_11605"/>
<keyword evidence="3 5" id="KW-1133">Transmembrane helix</keyword>
<dbReference type="Proteomes" id="UP000595095">
    <property type="component" value="Chromosome"/>
</dbReference>
<keyword evidence="2 5" id="KW-0812">Transmembrane</keyword>
<dbReference type="InterPro" id="IPR006977">
    <property type="entry name" value="Yip1_dom"/>
</dbReference>
<evidence type="ECO:0000256" key="5">
    <source>
        <dbReference type="SAM" id="Phobius"/>
    </source>
</evidence>
<evidence type="ECO:0000259" key="6">
    <source>
        <dbReference type="Pfam" id="PF04893"/>
    </source>
</evidence>
<sequence length="234" mass="26018">MHSVTNPFQACNDIFYRPNGVFRALTTTNNWSWLPFVLVIVASVLPGYLYFSSVDFSYYVDLLASTMGDVSPAEIEQFRQNQQQSFYVIIGLVGPLIGLPLYYLLIALYLHLATKSDEQNVQGFTDWYGFTWWISMPLLLSSLVSVLLIAISSDPQMSPAIMQPLSLAYLLGVPLSSDWNGLAGATSLIMLWTIYLTTVGISQWTSFSTKKSAVIAAAPYVLIYGVWALIVLLT</sequence>
<evidence type="ECO:0000256" key="3">
    <source>
        <dbReference type="ARBA" id="ARBA00022989"/>
    </source>
</evidence>
<protein>
    <submittedName>
        <fullName evidence="7">YIP1 family protein</fullName>
    </submittedName>
</protein>
<proteinExistence type="predicted"/>
<dbReference type="Pfam" id="PF04893">
    <property type="entry name" value="Yip1"/>
    <property type="match status" value="1"/>
</dbReference>
<feature type="transmembrane region" description="Helical" evidence="5">
    <location>
        <begin position="213"/>
        <end position="233"/>
    </location>
</feature>
<organism evidence="7 8">
    <name type="scientific">Salinimonas marina</name>
    <dbReference type="NCBI Taxonomy" id="2785918"/>
    <lineage>
        <taxon>Bacteria</taxon>
        <taxon>Pseudomonadati</taxon>
        <taxon>Pseudomonadota</taxon>
        <taxon>Gammaproteobacteria</taxon>
        <taxon>Alteromonadales</taxon>
        <taxon>Alteromonadaceae</taxon>
        <taxon>Alteromonas/Salinimonas group</taxon>
        <taxon>Salinimonas</taxon>
    </lineage>
</organism>
<dbReference type="RefSeq" id="WP_195809913.1">
    <property type="nucleotide sequence ID" value="NZ_CP064795.1"/>
</dbReference>
<reference evidence="7 8" key="1">
    <citation type="submission" date="2020-11" db="EMBL/GenBank/DDBJ databases">
        <title>Complete genome sequence for Salinimonas sp. strain G2-b.</title>
        <authorList>
            <person name="Park S.-J."/>
        </authorList>
    </citation>
    <scope>NUCLEOTIDE SEQUENCE [LARGE SCALE GENOMIC DNA]</scope>
    <source>
        <strain evidence="7 8">G2-b</strain>
    </source>
</reference>
<dbReference type="AlphaFoldDB" id="A0A7S9HC19"/>
<evidence type="ECO:0000313" key="8">
    <source>
        <dbReference type="Proteomes" id="UP000595095"/>
    </source>
</evidence>
<evidence type="ECO:0000313" key="7">
    <source>
        <dbReference type="EMBL" id="QPG04821.1"/>
    </source>
</evidence>
<keyword evidence="4 5" id="KW-0472">Membrane</keyword>
<evidence type="ECO:0000256" key="2">
    <source>
        <dbReference type="ARBA" id="ARBA00022692"/>
    </source>
</evidence>
<name>A0A7S9HC19_9ALTE</name>
<feature type="transmembrane region" description="Helical" evidence="5">
    <location>
        <begin position="182"/>
        <end position="201"/>
    </location>
</feature>
<dbReference type="EMBL" id="CP064795">
    <property type="protein sequence ID" value="QPG04821.1"/>
    <property type="molecule type" value="Genomic_DNA"/>
</dbReference>
<accession>A0A7S9HC19</accession>
<gene>
    <name evidence="7" type="ORF">IT774_11605</name>
</gene>
<keyword evidence="8" id="KW-1185">Reference proteome</keyword>
<dbReference type="GO" id="GO:0016020">
    <property type="term" value="C:membrane"/>
    <property type="evidence" value="ECO:0007669"/>
    <property type="project" value="UniProtKB-SubCell"/>
</dbReference>
<feature type="transmembrane region" description="Helical" evidence="5">
    <location>
        <begin position="86"/>
        <end position="110"/>
    </location>
</feature>
<evidence type="ECO:0000256" key="1">
    <source>
        <dbReference type="ARBA" id="ARBA00004141"/>
    </source>
</evidence>
<feature type="transmembrane region" description="Helical" evidence="5">
    <location>
        <begin position="31"/>
        <end position="51"/>
    </location>
</feature>